<accession>A0ABM1N891</accession>
<feature type="signal peptide" evidence="2">
    <location>
        <begin position="1"/>
        <end position="20"/>
    </location>
</feature>
<organism evidence="3 4">
    <name type="scientific">Nicrophorus vespilloides</name>
    <name type="common">Boreal carrion beetle</name>
    <dbReference type="NCBI Taxonomy" id="110193"/>
    <lineage>
        <taxon>Eukaryota</taxon>
        <taxon>Metazoa</taxon>
        <taxon>Ecdysozoa</taxon>
        <taxon>Arthropoda</taxon>
        <taxon>Hexapoda</taxon>
        <taxon>Insecta</taxon>
        <taxon>Pterygota</taxon>
        <taxon>Neoptera</taxon>
        <taxon>Endopterygota</taxon>
        <taxon>Coleoptera</taxon>
        <taxon>Polyphaga</taxon>
        <taxon>Staphyliniformia</taxon>
        <taxon>Silphidae</taxon>
        <taxon>Nicrophorinae</taxon>
        <taxon>Nicrophorus</taxon>
    </lineage>
</organism>
<sequence length="136" mass="15778">MKSVTQLVIVLNLLGCLVHSFTLKENDLQMYMRIRNICLSEIPIDVKLIETIDAGGPFPKDSDLKCFYQCMFERFGFFDKNGDISVENVRPFLAKEFEGTNDKVIYKCLAKAPTKCQSSYLMQKCMLYYMYHISEL</sequence>
<dbReference type="InterPro" id="IPR006170">
    <property type="entry name" value="PBP/GOBP"/>
</dbReference>
<dbReference type="Gene3D" id="1.10.238.20">
    <property type="entry name" value="Pheromone/general odorant binding protein domain"/>
    <property type="match status" value="1"/>
</dbReference>
<dbReference type="SMART" id="SM00708">
    <property type="entry name" value="PhBP"/>
    <property type="match status" value="1"/>
</dbReference>
<evidence type="ECO:0000256" key="2">
    <source>
        <dbReference type="SAM" id="SignalP"/>
    </source>
</evidence>
<dbReference type="InterPro" id="IPR036728">
    <property type="entry name" value="PBP_GOBP_sf"/>
</dbReference>
<dbReference type="PANTHER" id="PTHR11857">
    <property type="entry name" value="ODORANT BINDING PROTEIN-RELATED"/>
    <property type="match status" value="1"/>
</dbReference>
<evidence type="ECO:0000313" key="4">
    <source>
        <dbReference type="RefSeq" id="XP_017783041.1"/>
    </source>
</evidence>
<dbReference type="Pfam" id="PF01395">
    <property type="entry name" value="PBP_GOBP"/>
    <property type="match status" value="1"/>
</dbReference>
<keyword evidence="3" id="KW-1185">Reference proteome</keyword>
<evidence type="ECO:0000256" key="1">
    <source>
        <dbReference type="ARBA" id="ARBA00022729"/>
    </source>
</evidence>
<evidence type="ECO:0000313" key="3">
    <source>
        <dbReference type="Proteomes" id="UP000695000"/>
    </source>
</evidence>
<proteinExistence type="predicted"/>
<name>A0ABM1N891_NICVS</name>
<dbReference type="Proteomes" id="UP000695000">
    <property type="component" value="Unplaced"/>
</dbReference>
<dbReference type="GeneID" id="108567216"/>
<keyword evidence="1 2" id="KW-0732">Signal</keyword>
<protein>
    <submittedName>
        <fullName evidence="4">General odorant-binding protein 69a-like</fullName>
    </submittedName>
</protein>
<gene>
    <name evidence="4" type="primary">LOC108567216</name>
</gene>
<dbReference type="SUPFAM" id="SSF47565">
    <property type="entry name" value="Insect pheromone/odorant-binding proteins"/>
    <property type="match status" value="1"/>
</dbReference>
<dbReference type="RefSeq" id="XP_017783041.1">
    <property type="nucleotide sequence ID" value="XM_017927552.1"/>
</dbReference>
<feature type="chain" id="PRO_5046492246" evidence="2">
    <location>
        <begin position="21"/>
        <end position="136"/>
    </location>
</feature>
<dbReference type="CDD" id="cd23992">
    <property type="entry name" value="PBP_GOBP"/>
    <property type="match status" value="1"/>
</dbReference>
<reference evidence="4" key="1">
    <citation type="submission" date="2025-08" db="UniProtKB">
        <authorList>
            <consortium name="RefSeq"/>
        </authorList>
    </citation>
    <scope>IDENTIFICATION</scope>
    <source>
        <tissue evidence="4">Whole Larva</tissue>
    </source>
</reference>